<sequence length="101" mass="11963">MILDSYNKQMQLNKELSDELINIQKSQDKYKVGHHFGNNSFLRAKKNLKQYKFIKERIPEAVVETETILNVSQVEHLQKIFDTTEKLANELYNLRESDNFS</sequence>
<reference evidence="1 2" key="1">
    <citation type="submission" date="2018-12" db="EMBL/GenBank/DDBJ databases">
        <authorList>
            <consortium name="Pathogen Informatics"/>
        </authorList>
    </citation>
    <scope>NUCLEOTIDE SEQUENCE [LARGE SCALE GENOMIC DNA]</scope>
    <source>
        <strain evidence="1 2">NCTC10126</strain>
    </source>
</reference>
<evidence type="ECO:0000313" key="2">
    <source>
        <dbReference type="Proteomes" id="UP000280036"/>
    </source>
</evidence>
<gene>
    <name evidence="1" type="ORF">NCTC10126_01057</name>
</gene>
<accession>A0A3P8LBK9</accession>
<name>A0A3P8LBK9_9BACT</name>
<dbReference type="AlphaFoldDB" id="A0A3P8LBK9"/>
<dbReference type="Proteomes" id="UP000280036">
    <property type="component" value="Unassembled WGS sequence"/>
</dbReference>
<evidence type="ECO:0000313" key="1">
    <source>
        <dbReference type="EMBL" id="VDR42531.1"/>
    </source>
</evidence>
<protein>
    <submittedName>
        <fullName evidence="1">Uncharacterized protein</fullName>
    </submittedName>
</protein>
<organism evidence="1 2">
    <name type="scientific">Mycoplasmopsis caviae</name>
    <dbReference type="NCBI Taxonomy" id="55603"/>
    <lineage>
        <taxon>Bacteria</taxon>
        <taxon>Bacillati</taxon>
        <taxon>Mycoplasmatota</taxon>
        <taxon>Mycoplasmoidales</taxon>
        <taxon>Metamycoplasmataceae</taxon>
        <taxon>Mycoplasmopsis</taxon>
    </lineage>
</organism>
<dbReference type="EMBL" id="UZVY01000005">
    <property type="protein sequence ID" value="VDR42531.1"/>
    <property type="molecule type" value="Genomic_DNA"/>
</dbReference>
<proteinExistence type="predicted"/>